<evidence type="ECO:0000256" key="10">
    <source>
        <dbReference type="ARBA" id="ARBA00023027"/>
    </source>
</evidence>
<dbReference type="FunFam" id="1.10.150.20:FF:000007">
    <property type="entry name" value="DNA ligase"/>
    <property type="match status" value="1"/>
</dbReference>
<feature type="binding site" evidence="14">
    <location>
        <position position="131"/>
    </location>
    <ligand>
        <name>NAD(+)</name>
        <dbReference type="ChEBI" id="CHEBI:57540"/>
    </ligand>
</feature>
<dbReference type="InterPro" id="IPR012340">
    <property type="entry name" value="NA-bd_OB-fold"/>
</dbReference>
<reference evidence="16 17" key="1">
    <citation type="journal article" date="2018" name="Nat. Biotechnol.">
        <title>A standardized bacterial taxonomy based on genome phylogeny substantially revises the tree of life.</title>
        <authorList>
            <person name="Parks D.H."/>
            <person name="Chuvochina M."/>
            <person name="Waite D.W."/>
            <person name="Rinke C."/>
            <person name="Skarshewski A."/>
            <person name="Chaumeil P.A."/>
            <person name="Hugenholtz P."/>
        </authorList>
    </citation>
    <scope>NUCLEOTIDE SEQUENCE [LARGE SCALE GENOMIC DNA]</scope>
    <source>
        <strain evidence="16">UBA9956</strain>
    </source>
</reference>
<dbReference type="SMART" id="SM00292">
    <property type="entry name" value="BRCT"/>
    <property type="match status" value="1"/>
</dbReference>
<evidence type="ECO:0000256" key="6">
    <source>
        <dbReference type="ARBA" id="ARBA00022723"/>
    </source>
</evidence>
<dbReference type="AlphaFoldDB" id="A0A350H8F3"/>
<dbReference type="Pfam" id="PF01653">
    <property type="entry name" value="DNA_ligase_aden"/>
    <property type="match status" value="1"/>
</dbReference>
<feature type="domain" description="BRCT" evidence="15">
    <location>
        <begin position="403"/>
        <end position="482"/>
    </location>
</feature>
<dbReference type="InterPro" id="IPR001679">
    <property type="entry name" value="DNA_ligase"/>
</dbReference>
<evidence type="ECO:0000256" key="8">
    <source>
        <dbReference type="ARBA" id="ARBA00022833"/>
    </source>
</evidence>
<evidence type="ECO:0000256" key="2">
    <source>
        <dbReference type="ARBA" id="ARBA00012722"/>
    </source>
</evidence>
<protein>
    <recommendedName>
        <fullName evidence="3 14">DNA ligase</fullName>
        <ecNumber evidence="2 14">6.5.1.2</ecNumber>
    </recommendedName>
    <alternativeName>
        <fullName evidence="14">Polydeoxyribonucleotide synthase [NAD(+)]</fullName>
    </alternativeName>
</protein>
<dbReference type="HAMAP" id="MF_01588">
    <property type="entry name" value="DNA_ligase_A"/>
    <property type="match status" value="1"/>
</dbReference>
<dbReference type="SUPFAM" id="SSF50249">
    <property type="entry name" value="Nucleic acid-binding proteins"/>
    <property type="match status" value="1"/>
</dbReference>
<comment type="function">
    <text evidence="1 14">DNA ligase that catalyzes the formation of phosphodiester linkages between 5'-phosphoryl and 3'-hydroxyl groups in double-stranded DNA using NAD as a coenzyme and as the energy source for the reaction. It is essential for DNA replication and repair of damaged DNA.</text>
</comment>
<dbReference type="GO" id="GO:0003911">
    <property type="term" value="F:DNA ligase (NAD+) activity"/>
    <property type="evidence" value="ECO:0007669"/>
    <property type="project" value="UniProtKB-UniRule"/>
</dbReference>
<dbReference type="PANTHER" id="PTHR23389:SF9">
    <property type="entry name" value="DNA LIGASE"/>
    <property type="match status" value="1"/>
</dbReference>
<keyword evidence="8 14" id="KW-0862">Zinc</keyword>
<gene>
    <name evidence="14" type="primary">ligA</name>
    <name evidence="16" type="ORF">DCW38_01380</name>
</gene>
<dbReference type="PROSITE" id="PS01056">
    <property type="entry name" value="DNA_LIGASE_N2"/>
    <property type="match status" value="1"/>
</dbReference>
<dbReference type="Pfam" id="PF03119">
    <property type="entry name" value="DNA_ligase_ZBD"/>
    <property type="match status" value="1"/>
</dbReference>
<keyword evidence="14" id="KW-0464">Manganese</keyword>
<feature type="binding site" evidence="14">
    <location>
        <position position="225"/>
    </location>
    <ligand>
        <name>Zn(2+)</name>
        <dbReference type="ChEBI" id="CHEBI:29105"/>
    </ligand>
</feature>
<dbReference type="CDD" id="cd17748">
    <property type="entry name" value="BRCT_DNA_ligase_like"/>
    <property type="match status" value="1"/>
</dbReference>
<dbReference type="Gene3D" id="3.30.470.30">
    <property type="entry name" value="DNA ligase/mRNA capping enzyme"/>
    <property type="match status" value="1"/>
</dbReference>
<evidence type="ECO:0000256" key="11">
    <source>
        <dbReference type="ARBA" id="ARBA00023204"/>
    </source>
</evidence>
<evidence type="ECO:0000313" key="17">
    <source>
        <dbReference type="Proteomes" id="UP000264062"/>
    </source>
</evidence>
<comment type="caution">
    <text evidence="14">Lacks conserved residue(s) required for the propagation of feature annotation.</text>
</comment>
<dbReference type="NCBIfam" id="NF005932">
    <property type="entry name" value="PRK07956.1"/>
    <property type="match status" value="1"/>
</dbReference>
<dbReference type="InterPro" id="IPR004150">
    <property type="entry name" value="NAD_DNA_ligase_OB"/>
</dbReference>
<keyword evidence="11 14" id="KW-0234">DNA repair</keyword>
<dbReference type="EMBL" id="DMZY01000042">
    <property type="protein sequence ID" value="HAV91819.1"/>
    <property type="molecule type" value="Genomic_DNA"/>
</dbReference>
<dbReference type="SMART" id="SM00532">
    <property type="entry name" value="LIGANc"/>
    <property type="match status" value="1"/>
</dbReference>
<feature type="binding site" evidence="14">
    <location>
        <position position="228"/>
    </location>
    <ligand>
        <name>Zn(2+)</name>
        <dbReference type="ChEBI" id="CHEBI:29105"/>
    </ligand>
</feature>
<evidence type="ECO:0000256" key="12">
    <source>
        <dbReference type="ARBA" id="ARBA00034005"/>
    </source>
</evidence>
<dbReference type="Pfam" id="PF12826">
    <property type="entry name" value="HHH_2"/>
    <property type="match status" value="1"/>
</dbReference>
<organism evidence="16 17">
    <name type="scientific">candidate division WOR-3 bacterium</name>
    <dbReference type="NCBI Taxonomy" id="2052148"/>
    <lineage>
        <taxon>Bacteria</taxon>
        <taxon>Bacteria division WOR-3</taxon>
    </lineage>
</organism>
<evidence type="ECO:0000256" key="7">
    <source>
        <dbReference type="ARBA" id="ARBA00022763"/>
    </source>
</evidence>
<evidence type="ECO:0000313" key="16">
    <source>
        <dbReference type="EMBL" id="HAV91819.1"/>
    </source>
</evidence>
<dbReference type="Gene3D" id="6.20.10.30">
    <property type="match status" value="1"/>
</dbReference>
<keyword evidence="10 14" id="KW-0520">NAD</keyword>
<evidence type="ECO:0000256" key="14">
    <source>
        <dbReference type="HAMAP-Rule" id="MF_01588"/>
    </source>
</evidence>
<dbReference type="Gene3D" id="2.40.50.140">
    <property type="entry name" value="Nucleic acid-binding proteins"/>
    <property type="match status" value="1"/>
</dbReference>
<feature type="binding site" evidence="14">
    <location>
        <position position="107"/>
    </location>
    <ligand>
        <name>NAD(+)</name>
        <dbReference type="ChEBI" id="CHEBI:57540"/>
    </ligand>
</feature>
<dbReference type="Gene3D" id="3.40.50.10190">
    <property type="entry name" value="BRCT domain"/>
    <property type="match status" value="1"/>
</dbReference>
<dbReference type="InterPro" id="IPR036420">
    <property type="entry name" value="BRCT_dom_sf"/>
</dbReference>
<evidence type="ECO:0000259" key="15">
    <source>
        <dbReference type="PROSITE" id="PS50172"/>
    </source>
</evidence>
<dbReference type="GO" id="GO:0006260">
    <property type="term" value="P:DNA replication"/>
    <property type="evidence" value="ECO:0007669"/>
    <property type="project" value="UniProtKB-KW"/>
</dbReference>
<keyword evidence="9 14" id="KW-0460">Magnesium</keyword>
<dbReference type="SMART" id="SM00278">
    <property type="entry name" value="HhH1"/>
    <property type="match status" value="3"/>
</dbReference>
<dbReference type="EC" id="6.5.1.2" evidence="2 14"/>
<dbReference type="InterPro" id="IPR001357">
    <property type="entry name" value="BRCT_dom"/>
</dbReference>
<evidence type="ECO:0000256" key="13">
    <source>
        <dbReference type="ARBA" id="ARBA00060881"/>
    </source>
</evidence>
<dbReference type="PANTHER" id="PTHR23389">
    <property type="entry name" value="CHROMOSOME TRANSMISSION FIDELITY FACTOR 18"/>
    <property type="match status" value="1"/>
</dbReference>
<keyword evidence="5 14" id="KW-0235">DNA replication</keyword>
<comment type="catalytic activity">
    <reaction evidence="12 14">
        <text>NAD(+) + (deoxyribonucleotide)n-3'-hydroxyl + 5'-phospho-(deoxyribonucleotide)m = (deoxyribonucleotide)n+m + AMP + beta-nicotinamide D-nucleotide.</text>
        <dbReference type="EC" id="6.5.1.2"/>
    </reaction>
</comment>
<accession>A0A350H8F3</accession>
<dbReference type="InterPro" id="IPR013839">
    <property type="entry name" value="DNAligase_adenylation"/>
</dbReference>
<dbReference type="Gene3D" id="1.10.150.20">
    <property type="entry name" value="5' to 3' exonuclease, C-terminal subdomain"/>
    <property type="match status" value="2"/>
</dbReference>
<keyword evidence="4 14" id="KW-0436">Ligase</keyword>
<dbReference type="FunFam" id="2.40.50.140:FF:000012">
    <property type="entry name" value="DNA ligase"/>
    <property type="match status" value="1"/>
</dbReference>
<dbReference type="InterPro" id="IPR033136">
    <property type="entry name" value="DNA_ligase_CS"/>
</dbReference>
<dbReference type="Pfam" id="PF03120">
    <property type="entry name" value="OB_DNA_ligase"/>
    <property type="match status" value="1"/>
</dbReference>
<dbReference type="NCBIfam" id="TIGR00575">
    <property type="entry name" value="dnlj"/>
    <property type="match status" value="1"/>
</dbReference>
<dbReference type="Pfam" id="PF14520">
    <property type="entry name" value="HHH_5"/>
    <property type="match status" value="1"/>
</dbReference>
<dbReference type="InterPro" id="IPR003583">
    <property type="entry name" value="Hlx-hairpin-Hlx_DNA-bd_motif"/>
</dbReference>
<evidence type="ECO:0000256" key="3">
    <source>
        <dbReference type="ARBA" id="ARBA00013308"/>
    </source>
</evidence>
<evidence type="ECO:0000256" key="9">
    <source>
        <dbReference type="ARBA" id="ARBA00022842"/>
    </source>
</evidence>
<dbReference type="GO" id="GO:0003677">
    <property type="term" value="F:DNA binding"/>
    <property type="evidence" value="ECO:0007669"/>
    <property type="project" value="InterPro"/>
</dbReference>
<dbReference type="SUPFAM" id="SSF52113">
    <property type="entry name" value="BRCT domain"/>
    <property type="match status" value="1"/>
</dbReference>
<dbReference type="InterPro" id="IPR010994">
    <property type="entry name" value="RuvA_2-like"/>
</dbReference>
<dbReference type="SUPFAM" id="SSF47781">
    <property type="entry name" value="RuvA domain 2-like"/>
    <property type="match status" value="1"/>
</dbReference>
<dbReference type="InterPro" id="IPR004149">
    <property type="entry name" value="Znf_DNAligase_C4"/>
</dbReference>
<sequence length="482" mass="53927">MFFSKKRFEKLSETYPFSNARNAASGTLKLLNPKEASVRRLSVLIHTVVTPIAETHIETLAALEELGLPVVKVLAEAKNFSELIKAKDDFEKSRFSLPYETDGIVVKVNQLEKREQIGFTNKSPKWAFAFKYAPKRAVTKLESVSFQVGRTGVITPVANLYPVEISGTIVKRATLHNFEEIDRLGLKISDTVEIEKSGEIIPKVIKVLRENRTGTEEDIKRPVHCPSCNEMLVKYEDEVAIRCINKNCPEQIELSLIHFASKGAMNIENMGPSIISRLIEKGLVKSISDIFNLKKDDLLTIDRIKSKSAENLINAIKISKRQSLSRFIYSLGIRNIGEYASMQLAEKYHNIDNFMNAEYDDLITVKNIGDESAKAIILFFSNESNVHEVRKIINSGLVFNSNKISNSLSGASFVITGTLKGFTRDEAREFIISNGGTVQNEVSKNTMYLLVGEKPGSKKAKAEKLSVKIINEDELKEMAGTK</sequence>
<dbReference type="GO" id="GO:0006281">
    <property type="term" value="P:DNA repair"/>
    <property type="evidence" value="ECO:0007669"/>
    <property type="project" value="UniProtKB-KW"/>
</dbReference>
<name>A0A350H8F3_UNCW3</name>
<keyword evidence="6 14" id="KW-0479">Metal-binding</keyword>
<feature type="binding site" evidence="14">
    <location>
        <position position="248"/>
    </location>
    <ligand>
        <name>Zn(2+)</name>
        <dbReference type="ChEBI" id="CHEBI:29105"/>
    </ligand>
</feature>
<dbReference type="InterPro" id="IPR013840">
    <property type="entry name" value="DNAligase_N"/>
</dbReference>
<dbReference type="GO" id="GO:0005829">
    <property type="term" value="C:cytosol"/>
    <property type="evidence" value="ECO:0007669"/>
    <property type="project" value="TreeGrafter"/>
</dbReference>
<comment type="cofactor">
    <cofactor evidence="14">
        <name>Mg(2+)</name>
        <dbReference type="ChEBI" id="CHEBI:18420"/>
    </cofactor>
    <cofactor evidence="14">
        <name>Mn(2+)</name>
        <dbReference type="ChEBI" id="CHEBI:29035"/>
    </cofactor>
</comment>
<comment type="similarity">
    <text evidence="13 14">Belongs to the NAD-dependent DNA ligase family. LigA subfamily.</text>
</comment>
<keyword evidence="7 14" id="KW-0227">DNA damage</keyword>
<dbReference type="Proteomes" id="UP000264062">
    <property type="component" value="Unassembled WGS sequence"/>
</dbReference>
<evidence type="ECO:0000256" key="1">
    <source>
        <dbReference type="ARBA" id="ARBA00004067"/>
    </source>
</evidence>
<feature type="binding site" evidence="14">
    <location>
        <position position="243"/>
    </location>
    <ligand>
        <name>Zn(2+)</name>
        <dbReference type="ChEBI" id="CHEBI:29105"/>
    </ligand>
</feature>
<evidence type="ECO:0000256" key="5">
    <source>
        <dbReference type="ARBA" id="ARBA00022705"/>
    </source>
</evidence>
<dbReference type="Pfam" id="PF00533">
    <property type="entry name" value="BRCT"/>
    <property type="match status" value="1"/>
</dbReference>
<comment type="caution">
    <text evidence="16">The sequence shown here is derived from an EMBL/GenBank/DDBJ whole genome shotgun (WGS) entry which is preliminary data.</text>
</comment>
<dbReference type="InterPro" id="IPR041663">
    <property type="entry name" value="DisA/LigA_HHH"/>
</dbReference>
<evidence type="ECO:0000256" key="4">
    <source>
        <dbReference type="ARBA" id="ARBA00022598"/>
    </source>
</evidence>
<dbReference type="GO" id="GO:0046872">
    <property type="term" value="F:metal ion binding"/>
    <property type="evidence" value="ECO:0007669"/>
    <property type="project" value="UniProtKB-KW"/>
</dbReference>
<dbReference type="PROSITE" id="PS50172">
    <property type="entry name" value="BRCT"/>
    <property type="match status" value="1"/>
</dbReference>
<proteinExistence type="inferred from homology"/>
<dbReference type="SUPFAM" id="SSF56091">
    <property type="entry name" value="DNA ligase/mRNA capping enzyme, catalytic domain"/>
    <property type="match status" value="1"/>
</dbReference>